<gene>
    <name evidence="2" type="ORF">BD410DRAFT_809845</name>
</gene>
<feature type="compositionally biased region" description="Polar residues" evidence="1">
    <location>
        <begin position="421"/>
        <end position="430"/>
    </location>
</feature>
<accession>A0A4Y7PG59</accession>
<sequence length="430" mass="46575">LSMGLWVICGYCEAMPARSRGMGGGGFDDEMTTTSERCGSTRLVSRSTFPTSSLVIEVVMVVWNRWWRAWGTVGHGFGVAGMLCAGGGSRRAQWCRWRPIKRRKTTSEHLAELVVSLASPGPPGAGIGVGDGVEVLGCHAQVEGWRMVTTGRNFERQVSAVAQLVMSAASSACHEVGGSGAGAGAGTVVLAQCPGARLLCTCACETKLSRKRGSRMPNQKKKTYLALEGPDLKRGCCVEAQNNTATNHHHGLRINAYNVFLDTAAFQRVQELLLKLEPHPDALELRSLLKLPPLNSEKSLSVKRSINVADEGASTKRLRFDYFQVDIPPFNPKNDTIGLKAFSTQSTSISLVSSNDASAPSHAVESSSDKPTILVEDIIENVSRYQRTEKNHNNHNEKSQSQSQSNGNINHVRNNSKTKSKTNTIQVSKV</sequence>
<feature type="compositionally biased region" description="Low complexity" evidence="1">
    <location>
        <begin position="399"/>
        <end position="411"/>
    </location>
</feature>
<dbReference type="AlphaFoldDB" id="A0A4Y7PG59"/>
<evidence type="ECO:0000313" key="3">
    <source>
        <dbReference type="Proteomes" id="UP000294933"/>
    </source>
</evidence>
<protein>
    <submittedName>
        <fullName evidence="2">Uncharacterized protein</fullName>
    </submittedName>
</protein>
<proteinExistence type="predicted"/>
<name>A0A4Y7PG59_9AGAM</name>
<dbReference type="VEuPathDB" id="FungiDB:BD410DRAFT_809845"/>
<reference evidence="2 3" key="1">
    <citation type="submission" date="2018-06" db="EMBL/GenBank/DDBJ databases">
        <title>A transcriptomic atlas of mushroom development highlights an independent origin of complex multicellularity.</title>
        <authorList>
            <consortium name="DOE Joint Genome Institute"/>
            <person name="Krizsan K."/>
            <person name="Almasi E."/>
            <person name="Merenyi Z."/>
            <person name="Sahu N."/>
            <person name="Viragh M."/>
            <person name="Koszo T."/>
            <person name="Mondo S."/>
            <person name="Kiss B."/>
            <person name="Balint B."/>
            <person name="Kues U."/>
            <person name="Barry K."/>
            <person name="Hegedus J.C."/>
            <person name="Henrissat B."/>
            <person name="Johnson J."/>
            <person name="Lipzen A."/>
            <person name="Ohm R."/>
            <person name="Nagy I."/>
            <person name="Pangilinan J."/>
            <person name="Yan J."/>
            <person name="Xiong Y."/>
            <person name="Grigoriev I.V."/>
            <person name="Hibbett D.S."/>
            <person name="Nagy L.G."/>
        </authorList>
    </citation>
    <scope>NUCLEOTIDE SEQUENCE [LARGE SCALE GENOMIC DNA]</scope>
    <source>
        <strain evidence="2 3">SZMC22713</strain>
    </source>
</reference>
<dbReference type="EMBL" id="ML170357">
    <property type="protein sequence ID" value="TDL14305.1"/>
    <property type="molecule type" value="Genomic_DNA"/>
</dbReference>
<feature type="non-terminal residue" evidence="2">
    <location>
        <position position="1"/>
    </location>
</feature>
<keyword evidence="3" id="KW-1185">Reference proteome</keyword>
<feature type="region of interest" description="Disordered" evidence="1">
    <location>
        <begin position="389"/>
        <end position="430"/>
    </location>
</feature>
<organism evidence="2 3">
    <name type="scientific">Rickenella mellea</name>
    <dbReference type="NCBI Taxonomy" id="50990"/>
    <lineage>
        <taxon>Eukaryota</taxon>
        <taxon>Fungi</taxon>
        <taxon>Dikarya</taxon>
        <taxon>Basidiomycota</taxon>
        <taxon>Agaricomycotina</taxon>
        <taxon>Agaricomycetes</taxon>
        <taxon>Hymenochaetales</taxon>
        <taxon>Rickenellaceae</taxon>
        <taxon>Rickenella</taxon>
    </lineage>
</organism>
<feature type="compositionally biased region" description="Basic and acidic residues" evidence="1">
    <location>
        <begin position="389"/>
        <end position="398"/>
    </location>
</feature>
<dbReference type="Proteomes" id="UP000294933">
    <property type="component" value="Unassembled WGS sequence"/>
</dbReference>
<evidence type="ECO:0000256" key="1">
    <source>
        <dbReference type="SAM" id="MobiDB-lite"/>
    </source>
</evidence>
<evidence type="ECO:0000313" key="2">
    <source>
        <dbReference type="EMBL" id="TDL14305.1"/>
    </source>
</evidence>